<dbReference type="PANTHER" id="PTHR30251:SF9">
    <property type="entry name" value="CHAPERONE PROTEIN CAF1M"/>
    <property type="match status" value="1"/>
</dbReference>
<feature type="domain" description="Pili assembly chaperone C-terminal" evidence="9">
    <location>
        <begin position="163"/>
        <end position="221"/>
    </location>
</feature>
<dbReference type="InterPro" id="IPR050643">
    <property type="entry name" value="Periplasmic_pilus_chap"/>
</dbReference>
<evidence type="ECO:0000256" key="7">
    <source>
        <dbReference type="SAM" id="SignalP"/>
    </source>
</evidence>
<dbReference type="AlphaFoldDB" id="A0AAP9DD06"/>
<dbReference type="GO" id="GO:0071555">
    <property type="term" value="P:cell wall organization"/>
    <property type="evidence" value="ECO:0007669"/>
    <property type="project" value="InterPro"/>
</dbReference>
<dbReference type="InterPro" id="IPR016148">
    <property type="entry name" value="Pili_assmbl_chaperone_C"/>
</dbReference>
<evidence type="ECO:0000259" key="9">
    <source>
        <dbReference type="Pfam" id="PF02753"/>
    </source>
</evidence>
<gene>
    <name evidence="10" type="ORF">ES815_20425</name>
</gene>
<dbReference type="InterPro" id="IPR016147">
    <property type="entry name" value="Pili_assmbl_chaperone_N"/>
</dbReference>
<protein>
    <submittedName>
        <fullName evidence="10">Molecular chaperone</fullName>
    </submittedName>
</protein>
<evidence type="ECO:0000256" key="6">
    <source>
        <dbReference type="ARBA" id="ARBA00023319"/>
    </source>
</evidence>
<keyword evidence="4" id="KW-0574">Periplasm</keyword>
<dbReference type="Gene3D" id="2.60.40.10">
    <property type="entry name" value="Immunoglobulins"/>
    <property type="match status" value="2"/>
</dbReference>
<feature type="domain" description="Pili assembly chaperone N-terminal" evidence="8">
    <location>
        <begin position="23"/>
        <end position="140"/>
    </location>
</feature>
<dbReference type="InterPro" id="IPR008962">
    <property type="entry name" value="PapD-like_sf"/>
</dbReference>
<evidence type="ECO:0000256" key="4">
    <source>
        <dbReference type="ARBA" id="ARBA00022764"/>
    </source>
</evidence>
<organism evidence="10 11">
    <name type="scientific">Leclercia adecarboxylata</name>
    <dbReference type="NCBI Taxonomy" id="83655"/>
    <lineage>
        <taxon>Bacteria</taxon>
        <taxon>Pseudomonadati</taxon>
        <taxon>Pseudomonadota</taxon>
        <taxon>Gammaproteobacteria</taxon>
        <taxon>Enterobacterales</taxon>
        <taxon>Enterobacteriaceae</taxon>
        <taxon>Leclercia</taxon>
    </lineage>
</organism>
<dbReference type="InterPro" id="IPR001829">
    <property type="entry name" value="Pili_assmbl_chaperone_bac"/>
</dbReference>
<dbReference type="InterPro" id="IPR036316">
    <property type="entry name" value="Pili_assmbl_chap_C_dom_sf"/>
</dbReference>
<evidence type="ECO:0000313" key="11">
    <source>
        <dbReference type="Proteomes" id="UP000317812"/>
    </source>
</evidence>
<feature type="chain" id="PRO_5042890533" evidence="7">
    <location>
        <begin position="22"/>
        <end position="231"/>
    </location>
</feature>
<evidence type="ECO:0000256" key="2">
    <source>
        <dbReference type="ARBA" id="ARBA00007399"/>
    </source>
</evidence>
<dbReference type="Pfam" id="PF02753">
    <property type="entry name" value="PapD_C"/>
    <property type="match status" value="1"/>
</dbReference>
<dbReference type="GO" id="GO:0030288">
    <property type="term" value="C:outer membrane-bounded periplasmic space"/>
    <property type="evidence" value="ECO:0007669"/>
    <property type="project" value="InterPro"/>
</dbReference>
<comment type="similarity">
    <text evidence="2">Belongs to the periplasmic pilus chaperone family.</text>
</comment>
<keyword evidence="5" id="KW-0143">Chaperone</keyword>
<dbReference type="RefSeq" id="WP_142489428.1">
    <property type="nucleotide sequence ID" value="NZ_CP035382.1"/>
</dbReference>
<keyword evidence="6" id="KW-0393">Immunoglobulin domain</keyword>
<name>A0AAP9DD06_9ENTR</name>
<dbReference type="SUPFAM" id="SSF49354">
    <property type="entry name" value="PapD-like"/>
    <property type="match status" value="1"/>
</dbReference>
<comment type="subcellular location">
    <subcellularLocation>
        <location evidence="1">Periplasm</location>
    </subcellularLocation>
</comment>
<keyword evidence="3 7" id="KW-0732">Signal</keyword>
<dbReference type="EMBL" id="CP035382">
    <property type="protein sequence ID" value="QDK20541.1"/>
    <property type="molecule type" value="Genomic_DNA"/>
</dbReference>
<reference evidence="10 11" key="1">
    <citation type="submission" date="2019-01" db="EMBL/GenBank/DDBJ databases">
        <title>Florfenicol resistance in Enterobacteriaceae and whole-genome sequence analysis of florfenicol-resistant Leclercia adecarboxylata strain R25.</title>
        <authorList>
            <person name="Bao Q."/>
            <person name="Ying Y."/>
        </authorList>
    </citation>
    <scope>NUCLEOTIDE SEQUENCE [LARGE SCALE GENOMIC DNA]</scope>
    <source>
        <strain evidence="10 11">R25</strain>
    </source>
</reference>
<evidence type="ECO:0000256" key="1">
    <source>
        <dbReference type="ARBA" id="ARBA00004418"/>
    </source>
</evidence>
<evidence type="ECO:0000259" key="8">
    <source>
        <dbReference type="Pfam" id="PF00345"/>
    </source>
</evidence>
<evidence type="ECO:0000313" key="10">
    <source>
        <dbReference type="EMBL" id="QDK20541.1"/>
    </source>
</evidence>
<dbReference type="Proteomes" id="UP000317812">
    <property type="component" value="Chromosome"/>
</dbReference>
<accession>A0AAP9DD06</accession>
<dbReference type="SUPFAM" id="SSF49584">
    <property type="entry name" value="Periplasmic chaperone C-domain"/>
    <property type="match status" value="1"/>
</dbReference>
<dbReference type="PRINTS" id="PR00969">
    <property type="entry name" value="CHAPERONPILI"/>
</dbReference>
<sequence length="231" mass="24992">MKVKNLILLSVLVLLSSPVLADGVSIGGTRLIYLSSENEADISVENTNSDAPVLIQSWVSDIGDRNKSPFIVTPPLFRLDPGNTNALRVIQTSGHLVENKESLFMLNIKVIPENTSKSNENILQFAIKNQLKLIYRPVGLSGSSLEAAKNLHWSKNGNQLQAVNPSPYYVTVTSFTIGSQDVKTSVDHSILAPGGHEDYTVPAGSTAHNISWNTLDDFGAPQHFSASLAAR</sequence>
<dbReference type="Pfam" id="PF00345">
    <property type="entry name" value="PapD_N"/>
    <property type="match status" value="1"/>
</dbReference>
<evidence type="ECO:0000256" key="3">
    <source>
        <dbReference type="ARBA" id="ARBA00022729"/>
    </source>
</evidence>
<dbReference type="PANTHER" id="PTHR30251">
    <property type="entry name" value="PILUS ASSEMBLY CHAPERONE"/>
    <property type="match status" value="1"/>
</dbReference>
<proteinExistence type="inferred from homology"/>
<evidence type="ECO:0000256" key="5">
    <source>
        <dbReference type="ARBA" id="ARBA00023186"/>
    </source>
</evidence>
<feature type="signal peptide" evidence="7">
    <location>
        <begin position="1"/>
        <end position="21"/>
    </location>
</feature>
<dbReference type="InterPro" id="IPR013783">
    <property type="entry name" value="Ig-like_fold"/>
</dbReference>